<protein>
    <submittedName>
        <fullName evidence="1">Uncharacterized protein</fullName>
    </submittedName>
</protein>
<proteinExistence type="predicted"/>
<dbReference type="AlphaFoldDB" id="A0AAV6MT84"/>
<dbReference type="EMBL" id="JAGKQH010000010">
    <property type="protein sequence ID" value="KAG6590350.1"/>
    <property type="molecule type" value="Genomic_DNA"/>
</dbReference>
<name>A0AAV6MT84_9ROSI</name>
<dbReference type="Proteomes" id="UP000685013">
    <property type="component" value="Chromosome 12"/>
</dbReference>
<evidence type="ECO:0000313" key="3">
    <source>
        <dbReference type="Proteomes" id="UP000685013"/>
    </source>
</evidence>
<feature type="non-terminal residue" evidence="1">
    <location>
        <position position="1"/>
    </location>
</feature>
<reference evidence="1" key="2">
    <citation type="submission" date="2021-03" db="EMBL/GenBank/DDBJ databases">
        <authorList>
            <person name="Barrera-Redondo J."/>
        </authorList>
    </citation>
    <scope>NUCLEOTIDE SEQUENCE</scope>
    <source>
        <strain evidence="1">JBR-2021</strain>
        <tissue evidence="1">Leaves</tissue>
    </source>
</reference>
<accession>A0AAV6MT84</accession>
<dbReference type="Proteomes" id="UP000685013">
    <property type="component" value="Chromosome 10"/>
</dbReference>
<organism evidence="1 3">
    <name type="scientific">Cucurbita argyrosperma subsp. sororia</name>
    <dbReference type="NCBI Taxonomy" id="37648"/>
    <lineage>
        <taxon>Eukaryota</taxon>
        <taxon>Viridiplantae</taxon>
        <taxon>Streptophyta</taxon>
        <taxon>Embryophyta</taxon>
        <taxon>Tracheophyta</taxon>
        <taxon>Spermatophyta</taxon>
        <taxon>Magnoliopsida</taxon>
        <taxon>eudicotyledons</taxon>
        <taxon>Gunneridae</taxon>
        <taxon>Pentapetalae</taxon>
        <taxon>rosids</taxon>
        <taxon>fabids</taxon>
        <taxon>Cucurbitales</taxon>
        <taxon>Cucurbitaceae</taxon>
        <taxon>Cucurbiteae</taxon>
        <taxon>Cucurbita</taxon>
    </lineage>
</organism>
<evidence type="ECO:0000313" key="1">
    <source>
        <dbReference type="EMBL" id="KAG6585989.1"/>
    </source>
</evidence>
<gene>
    <name evidence="2" type="ORF">SDJN03_15773</name>
    <name evidence="1" type="ORF">SDJN03_18722</name>
</gene>
<keyword evidence="3" id="KW-1185">Reference proteome</keyword>
<dbReference type="EMBL" id="JAGKQH010000012">
    <property type="protein sequence ID" value="KAG6585989.1"/>
    <property type="molecule type" value="Genomic_DNA"/>
</dbReference>
<evidence type="ECO:0000313" key="2">
    <source>
        <dbReference type="EMBL" id="KAG6590350.1"/>
    </source>
</evidence>
<reference evidence="1 3" key="1">
    <citation type="journal article" date="2021" name="Hortic Res">
        <title>The domestication of Cucurbita argyrosperma as revealed by the genome of its wild relative.</title>
        <authorList>
            <person name="Barrera-Redondo J."/>
            <person name="Sanchez-de la Vega G."/>
            <person name="Aguirre-Liguori J.A."/>
            <person name="Castellanos-Morales G."/>
            <person name="Gutierrez-Guerrero Y.T."/>
            <person name="Aguirre-Dugua X."/>
            <person name="Aguirre-Planter E."/>
            <person name="Tenaillon M.I."/>
            <person name="Lira-Saade R."/>
            <person name="Eguiarte L.E."/>
        </authorList>
    </citation>
    <scope>NUCLEOTIDE SEQUENCE [LARGE SCALE GENOMIC DNA]</scope>
    <source>
        <strain evidence="1">JBR-2021</strain>
    </source>
</reference>
<comment type="caution">
    <text evidence="1">The sequence shown here is derived from an EMBL/GenBank/DDBJ whole genome shotgun (WGS) entry which is preliminary data.</text>
</comment>
<sequence>MVVDVVVDVVTLFLDTSPPFYAPQGSDQDLCLLRCSLSYVFNSFILLANVNSIRSKPFIQISSLSQGQSLFEVQFEGGVSIPKFTYTDCSRLGEVHA</sequence>